<dbReference type="AlphaFoldDB" id="A0AAN9B481"/>
<accession>A0AAN9B481</accession>
<keyword evidence="2" id="KW-1185">Reference proteome</keyword>
<protein>
    <submittedName>
        <fullName evidence="1">Uncharacterized protein</fullName>
    </submittedName>
</protein>
<gene>
    <name evidence="1" type="ORF">V1264_003202</name>
</gene>
<evidence type="ECO:0000313" key="1">
    <source>
        <dbReference type="EMBL" id="KAK7098996.1"/>
    </source>
</evidence>
<evidence type="ECO:0000313" key="2">
    <source>
        <dbReference type="Proteomes" id="UP001374579"/>
    </source>
</evidence>
<dbReference type="Proteomes" id="UP001374579">
    <property type="component" value="Unassembled WGS sequence"/>
</dbReference>
<proteinExistence type="predicted"/>
<name>A0AAN9B481_9CAEN</name>
<organism evidence="1 2">
    <name type="scientific">Littorina saxatilis</name>
    <dbReference type="NCBI Taxonomy" id="31220"/>
    <lineage>
        <taxon>Eukaryota</taxon>
        <taxon>Metazoa</taxon>
        <taxon>Spiralia</taxon>
        <taxon>Lophotrochozoa</taxon>
        <taxon>Mollusca</taxon>
        <taxon>Gastropoda</taxon>
        <taxon>Caenogastropoda</taxon>
        <taxon>Littorinimorpha</taxon>
        <taxon>Littorinoidea</taxon>
        <taxon>Littorinidae</taxon>
        <taxon>Littorina</taxon>
    </lineage>
</organism>
<reference evidence="1 2" key="1">
    <citation type="submission" date="2024-02" db="EMBL/GenBank/DDBJ databases">
        <title>Chromosome-scale genome assembly of the rough periwinkle Littorina saxatilis.</title>
        <authorList>
            <person name="De Jode A."/>
            <person name="Faria R."/>
            <person name="Formenti G."/>
            <person name="Sims Y."/>
            <person name="Smith T.P."/>
            <person name="Tracey A."/>
            <person name="Wood J.M.D."/>
            <person name="Zagrodzka Z.B."/>
            <person name="Johannesson K."/>
            <person name="Butlin R.K."/>
            <person name="Leder E.H."/>
        </authorList>
    </citation>
    <scope>NUCLEOTIDE SEQUENCE [LARGE SCALE GENOMIC DNA]</scope>
    <source>
        <strain evidence="1">Snail1</strain>
        <tissue evidence="1">Muscle</tissue>
    </source>
</reference>
<sequence length="111" mass="12799">MYVSTEHSGKNYTDTHLMIRCLTYNVNSRPPRTGHCRLRAHLYRLGVSHTPDCSCETGPQTPEHILQSCSQYQDARTQHWPHGATLAEKLWGTKQDLDTTTHFITHIRLEI</sequence>
<comment type="caution">
    <text evidence="1">The sequence shown here is derived from an EMBL/GenBank/DDBJ whole genome shotgun (WGS) entry which is preliminary data.</text>
</comment>
<dbReference type="EMBL" id="JBAMIC010000012">
    <property type="protein sequence ID" value="KAK7098996.1"/>
    <property type="molecule type" value="Genomic_DNA"/>
</dbReference>